<dbReference type="AlphaFoldDB" id="A0A6N2LCW7"/>
<gene>
    <name evidence="2" type="ORF">SVIM_LOCUS213102</name>
</gene>
<dbReference type="EMBL" id="CAADRP010001446">
    <property type="protein sequence ID" value="VFU38779.1"/>
    <property type="molecule type" value="Genomic_DNA"/>
</dbReference>
<evidence type="ECO:0000313" key="2">
    <source>
        <dbReference type="EMBL" id="VFU38779.1"/>
    </source>
</evidence>
<organism evidence="2">
    <name type="scientific">Salix viminalis</name>
    <name type="common">Common osier</name>
    <name type="synonym">Basket willow</name>
    <dbReference type="NCBI Taxonomy" id="40686"/>
    <lineage>
        <taxon>Eukaryota</taxon>
        <taxon>Viridiplantae</taxon>
        <taxon>Streptophyta</taxon>
        <taxon>Embryophyta</taxon>
        <taxon>Tracheophyta</taxon>
        <taxon>Spermatophyta</taxon>
        <taxon>Magnoliopsida</taxon>
        <taxon>eudicotyledons</taxon>
        <taxon>Gunneridae</taxon>
        <taxon>Pentapetalae</taxon>
        <taxon>rosids</taxon>
        <taxon>fabids</taxon>
        <taxon>Malpighiales</taxon>
        <taxon>Salicaceae</taxon>
        <taxon>Saliceae</taxon>
        <taxon>Salix</taxon>
    </lineage>
</organism>
<evidence type="ECO:0000256" key="1">
    <source>
        <dbReference type="SAM" id="MobiDB-lite"/>
    </source>
</evidence>
<name>A0A6N2LCW7_SALVM</name>
<sequence>MATAKLTIPAITCDCTVDDGDAPFWLSAPSYTIVLLTSGLIRAFCGKRGQDVKQHHFTWVKSRTPGQGDTNSRSHVTCPSCRQYCGDPKASQALLQATLPPSVLVTLSSEGHEPFKSTTHPPSSLNSANVAGGAAPVPEHSSFPEPQSPVAQENFPVESSEQYVRPQKRPPHEAGAEMGKPSCRESWCVCVGKNSWPYCVVTLVCKCKRC</sequence>
<protein>
    <submittedName>
        <fullName evidence="2">Uncharacterized protein</fullName>
    </submittedName>
</protein>
<proteinExistence type="predicted"/>
<accession>A0A6N2LCW7</accession>
<feature type="compositionally biased region" description="Polar residues" evidence="1">
    <location>
        <begin position="116"/>
        <end position="129"/>
    </location>
</feature>
<reference evidence="2" key="1">
    <citation type="submission" date="2019-03" db="EMBL/GenBank/DDBJ databases">
        <authorList>
            <person name="Mank J."/>
            <person name="Almeida P."/>
        </authorList>
    </citation>
    <scope>NUCLEOTIDE SEQUENCE</scope>
    <source>
        <strain evidence="2">78183</strain>
    </source>
</reference>
<feature type="region of interest" description="Disordered" evidence="1">
    <location>
        <begin position="112"/>
        <end position="180"/>
    </location>
</feature>